<feature type="coiled-coil region" evidence="3">
    <location>
        <begin position="71"/>
        <end position="98"/>
    </location>
</feature>
<feature type="region of interest" description="Disordered" evidence="4">
    <location>
        <begin position="1"/>
        <end position="69"/>
    </location>
</feature>
<feature type="compositionally biased region" description="Basic and acidic residues" evidence="4">
    <location>
        <begin position="52"/>
        <end position="63"/>
    </location>
</feature>
<dbReference type="InterPro" id="IPR012959">
    <property type="entry name" value="CPL_dom"/>
</dbReference>
<reference evidence="6" key="1">
    <citation type="submission" date="2023-07" db="EMBL/GenBank/DDBJ databases">
        <authorList>
            <consortium name="AG Swart"/>
            <person name="Singh M."/>
            <person name="Singh A."/>
            <person name="Seah K."/>
            <person name="Emmerich C."/>
        </authorList>
    </citation>
    <scope>NUCLEOTIDE SEQUENCE</scope>
    <source>
        <strain evidence="6">DP1</strain>
    </source>
</reference>
<evidence type="ECO:0000256" key="3">
    <source>
        <dbReference type="SAM" id="Coils"/>
    </source>
</evidence>
<organism evidence="6 7">
    <name type="scientific">Euplotes crassus</name>
    <dbReference type="NCBI Taxonomy" id="5936"/>
    <lineage>
        <taxon>Eukaryota</taxon>
        <taxon>Sar</taxon>
        <taxon>Alveolata</taxon>
        <taxon>Ciliophora</taxon>
        <taxon>Intramacronucleata</taxon>
        <taxon>Spirotrichea</taxon>
        <taxon>Hypotrichia</taxon>
        <taxon>Euplotida</taxon>
        <taxon>Euplotidae</taxon>
        <taxon>Moneuplotes</taxon>
    </lineage>
</organism>
<evidence type="ECO:0000256" key="4">
    <source>
        <dbReference type="SAM" id="MobiDB-lite"/>
    </source>
</evidence>
<dbReference type="InterPro" id="IPR001313">
    <property type="entry name" value="Pumilio_RNA-bd_rpt"/>
</dbReference>
<feature type="domain" description="PUM-HD" evidence="5">
    <location>
        <begin position="91"/>
        <end position="446"/>
    </location>
</feature>
<dbReference type="GO" id="GO:0006417">
    <property type="term" value="P:regulation of translation"/>
    <property type="evidence" value="ECO:0007669"/>
    <property type="project" value="TreeGrafter"/>
</dbReference>
<dbReference type="InterPro" id="IPR033133">
    <property type="entry name" value="PUM-HD"/>
</dbReference>
<protein>
    <recommendedName>
        <fullName evidence="5">PUM-HD domain-containing protein</fullName>
    </recommendedName>
</protein>
<name>A0AAD1X9M3_EUPCR</name>
<dbReference type="InterPro" id="IPR016024">
    <property type="entry name" value="ARM-type_fold"/>
</dbReference>
<dbReference type="AlphaFoldDB" id="A0AAD1X9M3"/>
<keyword evidence="7" id="KW-1185">Reference proteome</keyword>
<evidence type="ECO:0000313" key="6">
    <source>
        <dbReference type="EMBL" id="CAI2362806.1"/>
    </source>
</evidence>
<accession>A0AAD1X9M3</accession>
<comment type="caution">
    <text evidence="6">The sequence shown here is derived from an EMBL/GenBank/DDBJ whole genome shotgun (WGS) entry which is preliminary data.</text>
</comment>
<evidence type="ECO:0000313" key="7">
    <source>
        <dbReference type="Proteomes" id="UP001295684"/>
    </source>
</evidence>
<keyword evidence="2" id="KW-0694">RNA-binding</keyword>
<dbReference type="SMART" id="SM00025">
    <property type="entry name" value="Pumilio"/>
    <property type="match status" value="4"/>
</dbReference>
<dbReference type="SUPFAM" id="SSF48371">
    <property type="entry name" value="ARM repeat"/>
    <property type="match status" value="1"/>
</dbReference>
<feature type="compositionally biased region" description="Basic and acidic residues" evidence="4">
    <location>
        <begin position="1"/>
        <end position="34"/>
    </location>
</feature>
<dbReference type="PANTHER" id="PTHR13389:SF0">
    <property type="entry name" value="PUMILIO HOMOLOG 3"/>
    <property type="match status" value="1"/>
</dbReference>
<dbReference type="Proteomes" id="UP001295684">
    <property type="component" value="Unassembled WGS sequence"/>
</dbReference>
<evidence type="ECO:0000256" key="1">
    <source>
        <dbReference type="ARBA" id="ARBA00022737"/>
    </source>
</evidence>
<dbReference type="Pfam" id="PF08144">
    <property type="entry name" value="CPL"/>
    <property type="match status" value="1"/>
</dbReference>
<dbReference type="PROSITE" id="PS50303">
    <property type="entry name" value="PUM_HD"/>
    <property type="match status" value="1"/>
</dbReference>
<proteinExistence type="predicted"/>
<dbReference type="Gene3D" id="1.25.10.10">
    <property type="entry name" value="Leucine-rich Repeat Variant"/>
    <property type="match status" value="1"/>
</dbReference>
<dbReference type="EMBL" id="CAMPGE010003962">
    <property type="protein sequence ID" value="CAI2362806.1"/>
    <property type="molecule type" value="Genomic_DNA"/>
</dbReference>
<dbReference type="GO" id="GO:0003729">
    <property type="term" value="F:mRNA binding"/>
    <property type="evidence" value="ECO:0007669"/>
    <property type="project" value="TreeGrafter"/>
</dbReference>
<evidence type="ECO:0000259" key="5">
    <source>
        <dbReference type="PROSITE" id="PS50303"/>
    </source>
</evidence>
<feature type="compositionally biased region" description="Basic residues" evidence="4">
    <location>
        <begin position="35"/>
        <end position="51"/>
    </location>
</feature>
<sequence length="605" mass="70277">MDEFEAGTKRMKTDVEDEKAYHMQKKMTSDDIEKQKKKPMGGKIKKVKKRDAKAAAKSKEKGGVKTKNYKYKNEKEDDEEMKEKMDELKRYYNQLRVKKGDLKPNKEQRDELVDNCLKIIGKDQRKYAFKHDGCRILQCMLKRGSMEQKKTIIGSMINIFAELLTYKYSYHLAYRMVEYCNDEDQKEELLKILMNKLNTYITHIYASEVVEQMYSLSVPKNKKRLLHAFYGNLFLILQENKSKSIRALVKEKPIVKEEILKKLENLAHKLIDKGLTRHTIVQAILYDYISIASDEQQNEVLQMLMETFPALLSSKQGLKVACGLFSIASSKERRTIVKTIKPLVEEMAVNPVSSLFLLYICSSLDDTVLGKKSIVNTLVKIYEDIHEDKNAMVLYSCLLSGITNPIRNVITKTKLRAMFLNYTKTTSKKEEPVRRKEILTNLVEEISTQMENDLVGELCNNKPYILTSLIYYCIEQNDYEEFLNSLYRALEKEISVPGNDNKIPLVSHSSVHRIIKELMVYDINMKKEDPERELNFTTAIANILKKDIPLHLRERSVFLLATIAQNEQSKHLLTEEDIPKKAVKKAAKEVRNKTGLKLLKRFMFP</sequence>
<dbReference type="InterPro" id="IPR011989">
    <property type="entry name" value="ARM-like"/>
</dbReference>
<evidence type="ECO:0000256" key="2">
    <source>
        <dbReference type="ARBA" id="ARBA00022884"/>
    </source>
</evidence>
<gene>
    <name evidence="6" type="ORF">ECRASSUSDP1_LOCUS4134</name>
</gene>
<keyword evidence="3" id="KW-0175">Coiled coil</keyword>
<keyword evidence="1" id="KW-0677">Repeat</keyword>
<dbReference type="GO" id="GO:0005730">
    <property type="term" value="C:nucleolus"/>
    <property type="evidence" value="ECO:0007669"/>
    <property type="project" value="TreeGrafter"/>
</dbReference>
<dbReference type="PANTHER" id="PTHR13389">
    <property type="entry name" value="PUMILIO HOMOLOG 3"/>
    <property type="match status" value="1"/>
</dbReference>
<dbReference type="InterPro" id="IPR040059">
    <property type="entry name" value="PUM3"/>
</dbReference>